<dbReference type="Gene3D" id="1.20.1250.20">
    <property type="entry name" value="MFS general substrate transporter like domains"/>
    <property type="match status" value="1"/>
</dbReference>
<dbReference type="GO" id="GO:0048471">
    <property type="term" value="C:perinuclear region of cytoplasm"/>
    <property type="evidence" value="ECO:0007669"/>
    <property type="project" value="UniProtKB-SubCell"/>
</dbReference>
<evidence type="ECO:0000256" key="16">
    <source>
        <dbReference type="ARBA" id="ARBA00030470"/>
    </source>
</evidence>
<evidence type="ECO:0000256" key="5">
    <source>
        <dbReference type="ARBA" id="ARBA00015975"/>
    </source>
</evidence>
<keyword evidence="6" id="KW-0813">Transport</keyword>
<organism evidence="20 21">
    <name type="scientific">Alligator mississippiensis</name>
    <name type="common">American alligator</name>
    <dbReference type="NCBI Taxonomy" id="8496"/>
    <lineage>
        <taxon>Eukaryota</taxon>
        <taxon>Metazoa</taxon>
        <taxon>Chordata</taxon>
        <taxon>Craniata</taxon>
        <taxon>Vertebrata</taxon>
        <taxon>Euteleostomi</taxon>
        <taxon>Archelosauria</taxon>
        <taxon>Archosauria</taxon>
        <taxon>Crocodylia</taxon>
        <taxon>Alligatoridae</taxon>
        <taxon>Alligatorinae</taxon>
        <taxon>Alligator</taxon>
    </lineage>
</organism>
<comment type="caution">
    <text evidence="20">The sequence shown here is derived from an EMBL/GenBank/DDBJ whole genome shotgun (WGS) entry which is preliminary data.</text>
</comment>
<keyword evidence="14" id="KW-0564">Palmitate</keyword>
<dbReference type="InterPro" id="IPR003663">
    <property type="entry name" value="Sugar/inositol_transpt"/>
</dbReference>
<dbReference type="AlphaFoldDB" id="A0A151N0X8"/>
<dbReference type="GO" id="GO:0012505">
    <property type="term" value="C:endomembrane system"/>
    <property type="evidence" value="ECO:0007669"/>
    <property type="project" value="TreeGrafter"/>
</dbReference>
<evidence type="ECO:0000256" key="4">
    <source>
        <dbReference type="ARBA" id="ARBA00007004"/>
    </source>
</evidence>
<evidence type="ECO:0000313" key="20">
    <source>
        <dbReference type="EMBL" id="KYO30476.1"/>
    </source>
</evidence>
<evidence type="ECO:0000256" key="13">
    <source>
        <dbReference type="ARBA" id="ARBA00023136"/>
    </source>
</evidence>
<dbReference type="GO" id="GO:0032869">
    <property type="term" value="P:cellular response to insulin stimulus"/>
    <property type="evidence" value="ECO:0007669"/>
    <property type="project" value="TreeGrafter"/>
</dbReference>
<evidence type="ECO:0000256" key="18">
    <source>
        <dbReference type="SAM" id="Phobius"/>
    </source>
</evidence>
<dbReference type="GO" id="GO:0046323">
    <property type="term" value="P:D-glucose import"/>
    <property type="evidence" value="ECO:0007669"/>
    <property type="project" value="TreeGrafter"/>
</dbReference>
<evidence type="ECO:0000256" key="2">
    <source>
        <dbReference type="ARBA" id="ARBA00004556"/>
    </source>
</evidence>
<protein>
    <recommendedName>
        <fullName evidence="5">Solute carrier family 2, facilitated glucose transporter member 4</fullName>
    </recommendedName>
    <alternativeName>
        <fullName evidence="16">Glucose transporter type 4, insulin-responsive</fullName>
    </alternativeName>
</protein>
<name>A0A151N0X8_ALLMI</name>
<dbReference type="InterPro" id="IPR005828">
    <property type="entry name" value="MFS_sugar_transport-like"/>
</dbReference>
<dbReference type="GO" id="GO:0005886">
    <property type="term" value="C:plasma membrane"/>
    <property type="evidence" value="ECO:0007669"/>
    <property type="project" value="UniProtKB-SubCell"/>
</dbReference>
<dbReference type="Pfam" id="PF00083">
    <property type="entry name" value="Sugar_tr"/>
    <property type="match status" value="1"/>
</dbReference>
<proteinExistence type="inferred from homology"/>
<keyword evidence="10 18" id="KW-0812">Transmembrane</keyword>
<evidence type="ECO:0000256" key="8">
    <source>
        <dbReference type="ARBA" id="ARBA00022490"/>
    </source>
</evidence>
<dbReference type="PROSITE" id="PS00216">
    <property type="entry name" value="SUGAR_TRANSPORT_1"/>
    <property type="match status" value="1"/>
</dbReference>
<comment type="catalytic activity">
    <reaction evidence="1">
        <text>D-glucose(out) = D-glucose(in)</text>
        <dbReference type="Rhea" id="RHEA:60376"/>
        <dbReference type="ChEBI" id="CHEBI:4167"/>
    </reaction>
</comment>
<dbReference type="GO" id="GO:0055056">
    <property type="term" value="F:D-glucose transmembrane transporter activity"/>
    <property type="evidence" value="ECO:0007669"/>
    <property type="project" value="TreeGrafter"/>
</dbReference>
<evidence type="ECO:0000259" key="19">
    <source>
        <dbReference type="PROSITE" id="PS50850"/>
    </source>
</evidence>
<dbReference type="GO" id="GO:0070837">
    <property type="term" value="P:dehydroascorbic acid transport"/>
    <property type="evidence" value="ECO:0007669"/>
    <property type="project" value="TreeGrafter"/>
</dbReference>
<keyword evidence="15" id="KW-0449">Lipoprotein</keyword>
<keyword evidence="21" id="KW-1185">Reference proteome</keyword>
<reference evidence="20 21" key="1">
    <citation type="journal article" date="2012" name="Genome Biol.">
        <title>Sequencing three crocodilian genomes to illuminate the evolution of archosaurs and amniotes.</title>
        <authorList>
            <person name="St John J.A."/>
            <person name="Braun E.L."/>
            <person name="Isberg S.R."/>
            <person name="Miles L.G."/>
            <person name="Chong A.Y."/>
            <person name="Gongora J."/>
            <person name="Dalzell P."/>
            <person name="Moran C."/>
            <person name="Bed'hom B."/>
            <person name="Abzhanov A."/>
            <person name="Burgess S.C."/>
            <person name="Cooksey A.M."/>
            <person name="Castoe T.A."/>
            <person name="Crawford N.G."/>
            <person name="Densmore L.D."/>
            <person name="Drew J.C."/>
            <person name="Edwards S.V."/>
            <person name="Faircloth B.C."/>
            <person name="Fujita M.K."/>
            <person name="Greenwold M.J."/>
            <person name="Hoffmann F.G."/>
            <person name="Howard J.M."/>
            <person name="Iguchi T."/>
            <person name="Janes D.E."/>
            <person name="Khan S.Y."/>
            <person name="Kohno S."/>
            <person name="de Koning A.J."/>
            <person name="Lance S.L."/>
            <person name="McCarthy F.M."/>
            <person name="McCormack J.E."/>
            <person name="Merchant M.E."/>
            <person name="Peterson D.G."/>
            <person name="Pollock D.D."/>
            <person name="Pourmand N."/>
            <person name="Raney B.J."/>
            <person name="Roessler K.A."/>
            <person name="Sanford J.R."/>
            <person name="Sawyer R.H."/>
            <person name="Schmidt C.J."/>
            <person name="Triplett E.W."/>
            <person name="Tuberville T.D."/>
            <person name="Venegas-Anaya M."/>
            <person name="Howard J.T."/>
            <person name="Jarvis E.D."/>
            <person name="Guillette L.J.Jr."/>
            <person name="Glenn T.C."/>
            <person name="Green R.E."/>
            <person name="Ray D.A."/>
        </authorList>
    </citation>
    <scope>NUCLEOTIDE SEQUENCE [LARGE SCALE GENOMIC DNA]</scope>
    <source>
        <strain evidence="20">KSC_2009_1</strain>
    </source>
</reference>
<keyword evidence="12 18" id="KW-1133">Transmembrane helix</keyword>
<gene>
    <name evidence="20" type="ORF">Y1Q_0007313</name>
</gene>
<dbReference type="EMBL" id="AKHW03004158">
    <property type="protein sequence ID" value="KYO30476.1"/>
    <property type="molecule type" value="Genomic_DNA"/>
</dbReference>
<comment type="function">
    <text evidence="17">Insulin-regulated facilitative glucose transporter, which plays a key role in removal of glucose from circulation. Response to insulin is regulated by its intracellular localization: in the absence of insulin, it is efficiently retained intracellularly within storage compartments in muscle and fat cells. Upon insulin stimulation, translocates from these compartments to the cell surface where it transports glucose from the extracellular milieu into the cell.</text>
</comment>
<dbReference type="PANTHER" id="PTHR23503">
    <property type="entry name" value="SOLUTE CARRIER FAMILY 2"/>
    <property type="match status" value="1"/>
</dbReference>
<evidence type="ECO:0000313" key="21">
    <source>
        <dbReference type="Proteomes" id="UP000050525"/>
    </source>
</evidence>
<keyword evidence="9" id="KW-0762">Sugar transport</keyword>
<feature type="transmembrane region" description="Helical" evidence="18">
    <location>
        <begin position="116"/>
        <end position="137"/>
    </location>
</feature>
<evidence type="ECO:0000256" key="17">
    <source>
        <dbReference type="ARBA" id="ARBA00046051"/>
    </source>
</evidence>
<keyword evidence="8" id="KW-0963">Cytoplasm</keyword>
<comment type="subcellular location">
    <subcellularLocation>
        <location evidence="3">Cell membrane</location>
        <topology evidence="3">Multi-pass membrane protein</topology>
    </subcellularLocation>
    <subcellularLocation>
        <location evidence="2">Cytoplasm</location>
        <location evidence="2">Perinuclear region</location>
    </subcellularLocation>
</comment>
<accession>A0A151N0X8</accession>
<evidence type="ECO:0000256" key="15">
    <source>
        <dbReference type="ARBA" id="ARBA00023288"/>
    </source>
</evidence>
<dbReference type="STRING" id="8496.A0A151N0X8"/>
<evidence type="ECO:0000256" key="14">
    <source>
        <dbReference type="ARBA" id="ARBA00023139"/>
    </source>
</evidence>
<dbReference type="Proteomes" id="UP000050525">
    <property type="component" value="Unassembled WGS sequence"/>
</dbReference>
<feature type="transmembrane region" description="Helical" evidence="18">
    <location>
        <begin position="54"/>
        <end position="76"/>
    </location>
</feature>
<dbReference type="PANTHER" id="PTHR23503:SF120">
    <property type="entry name" value="SOLUTE CARRIER FAMILY 2, FACILITATED GLUCOSE TRANSPORTER MEMBER 4"/>
    <property type="match status" value="1"/>
</dbReference>
<evidence type="ECO:0000256" key="1">
    <source>
        <dbReference type="ARBA" id="ARBA00000618"/>
    </source>
</evidence>
<keyword evidence="7" id="KW-1003">Cell membrane</keyword>
<dbReference type="PRINTS" id="PR00171">
    <property type="entry name" value="SUGRTRNSPORT"/>
</dbReference>
<comment type="similarity">
    <text evidence="4">Belongs to the major facilitator superfamily. Sugar transporter (TC 2.A.1.1) family. Glucose transporter subfamily.</text>
</comment>
<dbReference type="InterPro" id="IPR020846">
    <property type="entry name" value="MFS_dom"/>
</dbReference>
<evidence type="ECO:0000256" key="3">
    <source>
        <dbReference type="ARBA" id="ARBA00004651"/>
    </source>
</evidence>
<sequence>MRGTSRVGEAGDCGSGVKGTSRAQGGAGGCVLPPQKCLFAPLPHQEDSEGHNEAAITPTLVLSVFAAVLGSLQFGFNIGVINAPQKIIEQHYNATWMERQVTDQPEPIDPVTLTTLWSLSVAIFSIGGMISSFCVGFVSEWLGRKRAMIANNVLAFVGGACLGLAKLGRSYELVIIGRFVIGAYSGLSSGLVPMYVGEIAPTRLRGALGTLHQLAVVLGILAAQWTGSPCLWPSCSSSPSSSQALMLSSTTPPASLRQRVWVAQPWPPLGLV</sequence>
<keyword evidence="13 18" id="KW-0472">Membrane</keyword>
<dbReference type="InterPro" id="IPR036259">
    <property type="entry name" value="MFS_trans_sf"/>
</dbReference>
<feature type="transmembrane region" description="Helical" evidence="18">
    <location>
        <begin position="173"/>
        <end position="196"/>
    </location>
</feature>
<evidence type="ECO:0000256" key="12">
    <source>
        <dbReference type="ARBA" id="ARBA00022989"/>
    </source>
</evidence>
<dbReference type="PROSITE" id="PS00217">
    <property type="entry name" value="SUGAR_TRANSPORT_2"/>
    <property type="match status" value="1"/>
</dbReference>
<feature type="domain" description="Major facilitator superfamily (MFS) profile" evidence="19">
    <location>
        <begin position="63"/>
        <end position="272"/>
    </location>
</feature>
<evidence type="ECO:0000256" key="10">
    <source>
        <dbReference type="ARBA" id="ARBA00022692"/>
    </source>
</evidence>
<evidence type="ECO:0000256" key="6">
    <source>
        <dbReference type="ARBA" id="ARBA00022448"/>
    </source>
</evidence>
<dbReference type="PROSITE" id="PS50850">
    <property type="entry name" value="MFS"/>
    <property type="match status" value="1"/>
</dbReference>
<keyword evidence="11" id="KW-0832">Ubl conjugation</keyword>
<evidence type="ECO:0000256" key="11">
    <source>
        <dbReference type="ARBA" id="ARBA00022843"/>
    </source>
</evidence>
<dbReference type="SUPFAM" id="SSF103473">
    <property type="entry name" value="MFS general substrate transporter"/>
    <property type="match status" value="1"/>
</dbReference>
<dbReference type="InterPro" id="IPR005829">
    <property type="entry name" value="Sugar_transporter_CS"/>
</dbReference>
<evidence type="ECO:0000256" key="7">
    <source>
        <dbReference type="ARBA" id="ARBA00022475"/>
    </source>
</evidence>
<evidence type="ECO:0000256" key="9">
    <source>
        <dbReference type="ARBA" id="ARBA00022597"/>
    </source>
</evidence>
<dbReference type="InterPro" id="IPR045263">
    <property type="entry name" value="GLUT"/>
</dbReference>